<gene>
    <name evidence="1" type="ORF">D1Z90_08865</name>
</gene>
<dbReference type="OrthoDB" id="5822620at2"/>
<dbReference type="EMBL" id="QZCH01000009">
    <property type="protein sequence ID" value="RJG48167.1"/>
    <property type="molecule type" value="Genomic_DNA"/>
</dbReference>
<dbReference type="AlphaFoldDB" id="A0A418YFK0"/>
<sequence>MKQIKAVNQLLHKHPKLTHSEDVKVVSHTQRELEDWHLNTVMIKGCDAPFKFKRKHAYQNLKGARVNITYYPDAEKVANFDVEVMRVVRLKRA</sequence>
<dbReference type="Proteomes" id="UP000283255">
    <property type="component" value="Unassembled WGS sequence"/>
</dbReference>
<reference evidence="1 2" key="1">
    <citation type="submission" date="2018-09" db="EMBL/GenBank/DDBJ databases">
        <authorList>
            <person name="Wang F."/>
        </authorList>
    </citation>
    <scope>NUCLEOTIDE SEQUENCE [LARGE SCALE GENOMIC DNA]</scope>
    <source>
        <strain evidence="1 2">PLHSC7-2</strain>
    </source>
</reference>
<accession>A0A418YFK0</accession>
<evidence type="ECO:0000313" key="1">
    <source>
        <dbReference type="EMBL" id="RJG48167.1"/>
    </source>
</evidence>
<reference evidence="1 2" key="2">
    <citation type="submission" date="2019-01" db="EMBL/GenBank/DDBJ databases">
        <title>Motilimonas pumilus sp. nov., isolated from the gut of sea cucumber (Apostichopus japonicus).</title>
        <authorList>
            <person name="Wang F.-Q."/>
            <person name="Ren L.-H."/>
            <person name="Lin Y.-W."/>
            <person name="Sun G.-H."/>
            <person name="Du Z.-J."/>
            <person name="Zhao J.-X."/>
            <person name="Liu X.-J."/>
            <person name="Liu L.-J."/>
        </authorList>
    </citation>
    <scope>NUCLEOTIDE SEQUENCE [LARGE SCALE GENOMIC DNA]</scope>
    <source>
        <strain evidence="1 2">PLHSC7-2</strain>
    </source>
</reference>
<keyword evidence="2" id="KW-1185">Reference proteome</keyword>
<dbReference type="RefSeq" id="WP_119910393.1">
    <property type="nucleotide sequence ID" value="NZ_QZCH01000009.1"/>
</dbReference>
<comment type="caution">
    <text evidence="1">The sequence shown here is derived from an EMBL/GenBank/DDBJ whole genome shotgun (WGS) entry which is preliminary data.</text>
</comment>
<protein>
    <submittedName>
        <fullName evidence="1">Uncharacterized protein</fullName>
    </submittedName>
</protein>
<evidence type="ECO:0000313" key="2">
    <source>
        <dbReference type="Proteomes" id="UP000283255"/>
    </source>
</evidence>
<proteinExistence type="predicted"/>
<organism evidence="1 2">
    <name type="scientific">Motilimonas pumila</name>
    <dbReference type="NCBI Taxonomy" id="2303987"/>
    <lineage>
        <taxon>Bacteria</taxon>
        <taxon>Pseudomonadati</taxon>
        <taxon>Pseudomonadota</taxon>
        <taxon>Gammaproteobacteria</taxon>
        <taxon>Alteromonadales</taxon>
        <taxon>Alteromonadales genera incertae sedis</taxon>
        <taxon>Motilimonas</taxon>
    </lineage>
</organism>
<name>A0A418YFK0_9GAMM</name>